<feature type="domain" description="Amidohydrolase-related" evidence="2">
    <location>
        <begin position="240"/>
        <end position="389"/>
    </location>
</feature>
<dbReference type="EMBL" id="VYXP01000006">
    <property type="protein sequence ID" value="KAA9130867.1"/>
    <property type="molecule type" value="Genomic_DNA"/>
</dbReference>
<dbReference type="InterPro" id="IPR051781">
    <property type="entry name" value="Metallo-dep_Hydrolase"/>
</dbReference>
<accession>A0A5N0T9R5</accession>
<dbReference type="Pfam" id="PF01979">
    <property type="entry name" value="Amidohydro_1"/>
    <property type="match status" value="1"/>
</dbReference>
<reference evidence="3 4" key="1">
    <citation type="submission" date="2019-09" db="EMBL/GenBank/DDBJ databases">
        <title>Wenzhouxiangella sp. Genome sequencing and assembly.</title>
        <authorList>
            <person name="Zhang R."/>
        </authorList>
    </citation>
    <scope>NUCLEOTIDE SEQUENCE [LARGE SCALE GENOMIC DNA]</scope>
    <source>
        <strain evidence="3 4">W260</strain>
    </source>
</reference>
<dbReference type="Proteomes" id="UP000325372">
    <property type="component" value="Unassembled WGS sequence"/>
</dbReference>
<dbReference type="SUPFAM" id="SSF51556">
    <property type="entry name" value="Metallo-dependent hydrolases"/>
    <property type="match status" value="1"/>
</dbReference>
<dbReference type="InterPro" id="IPR032466">
    <property type="entry name" value="Metal_Hydrolase"/>
</dbReference>
<keyword evidence="4" id="KW-1185">Reference proteome</keyword>
<dbReference type="AlphaFoldDB" id="A0A5N0T9R5"/>
<evidence type="ECO:0000313" key="4">
    <source>
        <dbReference type="Proteomes" id="UP000325372"/>
    </source>
</evidence>
<dbReference type="Gene3D" id="3.20.20.140">
    <property type="entry name" value="Metal-dependent hydrolases"/>
    <property type="match status" value="1"/>
</dbReference>
<name>A0A5N0T9R5_9GAMM</name>
<gene>
    <name evidence="3" type="ORF">F3N42_10920</name>
</gene>
<keyword evidence="3" id="KW-0378">Hydrolase</keyword>
<keyword evidence="1" id="KW-0732">Signal</keyword>
<dbReference type="PANTHER" id="PTHR43135">
    <property type="entry name" value="ALPHA-D-RIBOSE 1-METHYLPHOSPHONATE 5-TRIPHOSPHATE DIPHOSPHATASE"/>
    <property type="match status" value="1"/>
</dbReference>
<evidence type="ECO:0000259" key="2">
    <source>
        <dbReference type="Pfam" id="PF01979"/>
    </source>
</evidence>
<dbReference type="InterPro" id="IPR006680">
    <property type="entry name" value="Amidohydro-rel"/>
</dbReference>
<evidence type="ECO:0000256" key="1">
    <source>
        <dbReference type="SAM" id="SignalP"/>
    </source>
</evidence>
<dbReference type="InterPro" id="IPR011059">
    <property type="entry name" value="Metal-dep_hydrolase_composite"/>
</dbReference>
<organism evidence="3 4">
    <name type="scientific">Marinihelvus fidelis</name>
    <dbReference type="NCBI Taxonomy" id="2613842"/>
    <lineage>
        <taxon>Bacteria</taxon>
        <taxon>Pseudomonadati</taxon>
        <taxon>Pseudomonadota</taxon>
        <taxon>Gammaproteobacteria</taxon>
        <taxon>Chromatiales</taxon>
        <taxon>Wenzhouxiangellaceae</taxon>
        <taxon>Marinihelvus</taxon>
    </lineage>
</organism>
<proteinExistence type="predicted"/>
<feature type="signal peptide" evidence="1">
    <location>
        <begin position="1"/>
        <end position="24"/>
    </location>
</feature>
<evidence type="ECO:0000313" key="3">
    <source>
        <dbReference type="EMBL" id="KAA9130867.1"/>
    </source>
</evidence>
<dbReference type="GO" id="GO:0016810">
    <property type="term" value="F:hydrolase activity, acting on carbon-nitrogen (but not peptide) bonds"/>
    <property type="evidence" value="ECO:0007669"/>
    <property type="project" value="InterPro"/>
</dbReference>
<sequence>MSPFKTTLAAVLTLSALAATNTYADAIMIRNATVYTMTDDGVLENTDLFVSGNEIRKIGRNLDVPADIRVFDAGGRPLTPGLWGGAGAVGIVEVSAVEESSDASDATLEMRPEFDVTPAYNPNSSLVPVARTEGHTFTLLGAGGGGSIINGQGRVVALDGGYSSFHGGRVLFISLGGHAAEKAGGSRAGQWMQLNQAFAESGLKASDDGDGVLTRAGRTALASSVKNGIVVFGVNRASDILQTLAFAEHHGITAVIDGGAEAWMVADELAAAGVPVMLDPLQNLPSSFDAMGSRLDNAALLHEAGVTVIVDGAGSHNARKLRQMAGNAAANGLDHEAAVAAITVNPARVFGVDDAFGTIEEGKRADLVLWTGDPLEVTTVAERVIVNGKLDSMKSRQTELRDRYLVEDPTMPRAYIR</sequence>
<dbReference type="Gene3D" id="2.30.40.10">
    <property type="entry name" value="Urease, subunit C, domain 1"/>
    <property type="match status" value="1"/>
</dbReference>
<dbReference type="RefSeq" id="WP_150864504.1">
    <property type="nucleotide sequence ID" value="NZ_VYXP01000006.1"/>
</dbReference>
<dbReference type="SUPFAM" id="SSF51338">
    <property type="entry name" value="Composite domain of metallo-dependent hydrolases"/>
    <property type="match status" value="1"/>
</dbReference>
<dbReference type="PANTHER" id="PTHR43135:SF3">
    <property type="entry name" value="ALPHA-D-RIBOSE 1-METHYLPHOSPHONATE 5-TRIPHOSPHATE DIPHOSPHATASE"/>
    <property type="match status" value="1"/>
</dbReference>
<comment type="caution">
    <text evidence="3">The sequence shown here is derived from an EMBL/GenBank/DDBJ whole genome shotgun (WGS) entry which is preliminary data.</text>
</comment>
<feature type="chain" id="PRO_5024288777" evidence="1">
    <location>
        <begin position="25"/>
        <end position="417"/>
    </location>
</feature>
<protein>
    <submittedName>
        <fullName evidence="3">Amidohydrolase family protein</fullName>
    </submittedName>
</protein>